<keyword evidence="2" id="KW-1185">Reference proteome</keyword>
<evidence type="ECO:0000313" key="1">
    <source>
        <dbReference type="EMBL" id="KAF2105761.1"/>
    </source>
</evidence>
<organism evidence="1 2">
    <name type="scientific">Lophiotrema nucula</name>
    <dbReference type="NCBI Taxonomy" id="690887"/>
    <lineage>
        <taxon>Eukaryota</taxon>
        <taxon>Fungi</taxon>
        <taxon>Dikarya</taxon>
        <taxon>Ascomycota</taxon>
        <taxon>Pezizomycotina</taxon>
        <taxon>Dothideomycetes</taxon>
        <taxon>Pleosporomycetidae</taxon>
        <taxon>Pleosporales</taxon>
        <taxon>Lophiotremataceae</taxon>
        <taxon>Lophiotrema</taxon>
    </lineage>
</organism>
<gene>
    <name evidence="1" type="ORF">BDV96DRAFT_592033</name>
</gene>
<dbReference type="Proteomes" id="UP000799770">
    <property type="component" value="Unassembled WGS sequence"/>
</dbReference>
<protein>
    <submittedName>
        <fullName evidence="1">Uncharacterized protein</fullName>
    </submittedName>
</protein>
<dbReference type="EMBL" id="ML977372">
    <property type="protein sequence ID" value="KAF2105761.1"/>
    <property type="molecule type" value="Genomic_DNA"/>
</dbReference>
<name>A0A6A5YHS5_9PLEO</name>
<evidence type="ECO:0000313" key="2">
    <source>
        <dbReference type="Proteomes" id="UP000799770"/>
    </source>
</evidence>
<dbReference type="AlphaFoldDB" id="A0A6A5YHS5"/>
<sequence>MVSFPIELEITLYDSLLQLQCLVYSDDLRVQFRHPCHGLDSRVVVLSMQQARQRQSFFIQGNSLRYPALI</sequence>
<reference evidence="1" key="1">
    <citation type="journal article" date="2020" name="Stud. Mycol.">
        <title>101 Dothideomycetes genomes: a test case for predicting lifestyles and emergence of pathogens.</title>
        <authorList>
            <person name="Haridas S."/>
            <person name="Albert R."/>
            <person name="Binder M."/>
            <person name="Bloem J."/>
            <person name="Labutti K."/>
            <person name="Salamov A."/>
            <person name="Andreopoulos B."/>
            <person name="Baker S."/>
            <person name="Barry K."/>
            <person name="Bills G."/>
            <person name="Bluhm B."/>
            <person name="Cannon C."/>
            <person name="Castanera R."/>
            <person name="Culley D."/>
            <person name="Daum C."/>
            <person name="Ezra D."/>
            <person name="Gonzalez J."/>
            <person name="Henrissat B."/>
            <person name="Kuo A."/>
            <person name="Liang C."/>
            <person name="Lipzen A."/>
            <person name="Lutzoni F."/>
            <person name="Magnuson J."/>
            <person name="Mondo S."/>
            <person name="Nolan M."/>
            <person name="Ohm R."/>
            <person name="Pangilinan J."/>
            <person name="Park H.-J."/>
            <person name="Ramirez L."/>
            <person name="Alfaro M."/>
            <person name="Sun H."/>
            <person name="Tritt A."/>
            <person name="Yoshinaga Y."/>
            <person name="Zwiers L.-H."/>
            <person name="Turgeon B."/>
            <person name="Goodwin S."/>
            <person name="Spatafora J."/>
            <person name="Crous P."/>
            <person name="Grigoriev I."/>
        </authorList>
    </citation>
    <scope>NUCLEOTIDE SEQUENCE</scope>
    <source>
        <strain evidence="1">CBS 627.86</strain>
    </source>
</reference>
<proteinExistence type="predicted"/>
<accession>A0A6A5YHS5</accession>